<feature type="compositionally biased region" description="Basic and acidic residues" evidence="1">
    <location>
        <begin position="140"/>
        <end position="150"/>
    </location>
</feature>
<sequence>MDMKMKQFPNSIRIGNYTREQQIVATVWYHERLYTGMTRYQLTLNFGIRFQQGNLPSYNTLKMWERKLFKYGRLHRDKAKAKKPRTNLVKYIYLPYVKESFTKFPDLTIRARAEMLGFSYRSVSDIVKEEISPEELELLKNKGRKDHESDGTASKTVEQIDKLDS</sequence>
<dbReference type="Proteomes" id="UP001153636">
    <property type="component" value="Chromosome 6"/>
</dbReference>
<evidence type="ECO:0000256" key="1">
    <source>
        <dbReference type="SAM" id="MobiDB-lite"/>
    </source>
</evidence>
<proteinExistence type="predicted"/>
<organism evidence="2 3">
    <name type="scientific">Psylliodes chrysocephalus</name>
    <dbReference type="NCBI Taxonomy" id="3402493"/>
    <lineage>
        <taxon>Eukaryota</taxon>
        <taxon>Metazoa</taxon>
        <taxon>Ecdysozoa</taxon>
        <taxon>Arthropoda</taxon>
        <taxon>Hexapoda</taxon>
        <taxon>Insecta</taxon>
        <taxon>Pterygota</taxon>
        <taxon>Neoptera</taxon>
        <taxon>Endopterygota</taxon>
        <taxon>Coleoptera</taxon>
        <taxon>Polyphaga</taxon>
        <taxon>Cucujiformia</taxon>
        <taxon>Chrysomeloidea</taxon>
        <taxon>Chrysomelidae</taxon>
        <taxon>Galerucinae</taxon>
        <taxon>Alticini</taxon>
        <taxon>Psylliodes</taxon>
    </lineage>
</organism>
<dbReference type="OrthoDB" id="9979538at2759"/>
<evidence type="ECO:0000313" key="2">
    <source>
        <dbReference type="EMBL" id="CAH1112775.1"/>
    </source>
</evidence>
<dbReference type="EMBL" id="OV651818">
    <property type="protein sequence ID" value="CAH1112775.1"/>
    <property type="molecule type" value="Genomic_DNA"/>
</dbReference>
<reference evidence="2" key="1">
    <citation type="submission" date="2022-01" db="EMBL/GenBank/DDBJ databases">
        <authorList>
            <person name="King R."/>
        </authorList>
    </citation>
    <scope>NUCLEOTIDE SEQUENCE</scope>
</reference>
<feature type="region of interest" description="Disordered" evidence="1">
    <location>
        <begin position="140"/>
        <end position="165"/>
    </location>
</feature>
<keyword evidence="3" id="KW-1185">Reference proteome</keyword>
<gene>
    <name evidence="2" type="ORF">PSYICH_LOCUS12976</name>
</gene>
<dbReference type="AlphaFoldDB" id="A0A9P0GEF2"/>
<protein>
    <submittedName>
        <fullName evidence="2">Uncharacterized protein</fullName>
    </submittedName>
</protein>
<evidence type="ECO:0000313" key="3">
    <source>
        <dbReference type="Proteomes" id="UP001153636"/>
    </source>
</evidence>
<accession>A0A9P0GEF2</accession>
<name>A0A9P0GEF2_9CUCU</name>